<dbReference type="PROSITE" id="PS50005">
    <property type="entry name" value="TPR"/>
    <property type="match status" value="1"/>
</dbReference>
<dbReference type="SMART" id="SM00028">
    <property type="entry name" value="TPR"/>
    <property type="match status" value="8"/>
</dbReference>
<dbReference type="InterPro" id="IPR014266">
    <property type="entry name" value="PEP-CTERM_TPR_PrsT"/>
</dbReference>
<keyword evidence="4" id="KW-0732">Signal</keyword>
<proteinExistence type="predicted"/>
<dbReference type="InterPro" id="IPR019734">
    <property type="entry name" value="TPR_rpt"/>
</dbReference>
<comment type="caution">
    <text evidence="5">The sequence shown here is derived from an EMBL/GenBank/DDBJ whole genome shotgun (WGS) entry which is preliminary data.</text>
</comment>
<dbReference type="RefSeq" id="WP_200234072.1">
    <property type="nucleotide sequence ID" value="NZ_NRRV01000005.1"/>
</dbReference>
<name>A0ABS1CD02_9GAMM</name>
<dbReference type="SUPFAM" id="SSF48452">
    <property type="entry name" value="TPR-like"/>
    <property type="match status" value="4"/>
</dbReference>
<dbReference type="PANTHER" id="PTHR44227">
    <property type="match status" value="1"/>
</dbReference>
<dbReference type="Pfam" id="PF13429">
    <property type="entry name" value="TPR_15"/>
    <property type="match status" value="1"/>
</dbReference>
<dbReference type="InterPro" id="IPR011990">
    <property type="entry name" value="TPR-like_helical_dom_sf"/>
</dbReference>
<dbReference type="NCBIfam" id="TIGR02917">
    <property type="entry name" value="PEP_TPR_lipo"/>
    <property type="match status" value="1"/>
</dbReference>
<evidence type="ECO:0000256" key="4">
    <source>
        <dbReference type="SAM" id="SignalP"/>
    </source>
</evidence>
<gene>
    <name evidence="5" type="ORF">CKO31_03295</name>
</gene>
<evidence type="ECO:0000256" key="2">
    <source>
        <dbReference type="ARBA" id="ARBA00022803"/>
    </source>
</evidence>
<reference evidence="5 6" key="1">
    <citation type="journal article" date="2020" name="Microorganisms">
        <title>Osmotic Adaptation and Compatible Solute Biosynthesis of Phototrophic Bacteria as Revealed from Genome Analyses.</title>
        <authorList>
            <person name="Imhoff J.F."/>
            <person name="Rahn T."/>
            <person name="Kunzel S."/>
            <person name="Keller A."/>
            <person name="Neulinger S.C."/>
        </authorList>
    </citation>
    <scope>NUCLEOTIDE SEQUENCE [LARGE SCALE GENOMIC DNA]</scope>
    <source>
        <strain evidence="5 6">DSM 6210</strain>
    </source>
</reference>
<sequence>MVRLALVLLGVLLTGTAGAADEALAAAKQAWRYGDVQAATERLRSVLQDAPDDAEARLLLARVLLDDGRNESAAALLRDRDDPKARAVLAAARLEQGDTEAVLRLTETVPAGADARVRAWLLTSRGQALTALGTLEAAERALQDATAADPDSARPLVGLAELARRRGEPDAAAALLQQATEARSDLAQAWSALGDDAWRQGDFAAAQRAYSAALTWARSTWALRYRRALAALELGDAASAQQDIESVRRDVPGFAGIDYVVGRLRLAAGAPAEALRHLRAFLEQQPAAASALYYAAVANWQLGQDAAAESLLAGLRKARPQDPQVAALLAELWLARGDHAAVEQLLAPFVVEPTPAPELLTLYTQARHAQGRALGGALAAGDGDEGAAAPMAADAVIAEALLRARRLQAEGRSEAAVAAVRDLIEQYPQAARARTRLVELLLKAGDLEAAEAAAQDFVTALPEAPLAYAVRAVVQAAQGNTDGARLDLGGALDLAPDYADAALGLAVLHAGAERLGAARQTLEELLQRDPSNAAALLLLAKLEGAEAGDAAALERLRAGVAASPQTLAIRALLARALLARGQPSEALLLIQEAPPETPQPGRLLLEAEALLALDRALPAVASLRKVAELVPDSAAVRFALAGARVQVGQLDEARGALLTGLGLPGAERLTVAQLDAMLARLGSDTERQRWLTDAAATAPEHPAVLEAAARFALYRGEPGAAAAAYERLVQSQPQRAGYLVGLARARHAEGRRDEALAILEDAAAAGSADTETYLLLGALALGRQDGAAAIAAYREALARTPGQPLAANNLAVLLVEDDPREALRLAKLAERASPHDPEIQDTLGVALLAVGEAKAARRVLARAAQASPNPTIAYHYARALVAVAEPEAAARRLLPLLGQDFPEAAQARRLHAKLTAAP</sequence>
<evidence type="ECO:0000313" key="5">
    <source>
        <dbReference type="EMBL" id="MBK1629781.1"/>
    </source>
</evidence>
<keyword evidence="1" id="KW-0677">Repeat</keyword>
<evidence type="ECO:0000313" key="6">
    <source>
        <dbReference type="Proteomes" id="UP000748752"/>
    </source>
</evidence>
<protein>
    <recommendedName>
        <fullName evidence="7">PEP-CTERM system TPR-repeat protein PrsT</fullName>
    </recommendedName>
</protein>
<evidence type="ECO:0000256" key="1">
    <source>
        <dbReference type="ARBA" id="ARBA00022737"/>
    </source>
</evidence>
<dbReference type="EMBL" id="NRRV01000005">
    <property type="protein sequence ID" value="MBK1629781.1"/>
    <property type="molecule type" value="Genomic_DNA"/>
</dbReference>
<dbReference type="Proteomes" id="UP000748752">
    <property type="component" value="Unassembled WGS sequence"/>
</dbReference>
<dbReference type="Gene3D" id="1.25.40.10">
    <property type="entry name" value="Tetratricopeptide repeat domain"/>
    <property type="match status" value="5"/>
</dbReference>
<organism evidence="5 6">
    <name type="scientific">Thiohalocapsa halophila</name>
    <dbReference type="NCBI Taxonomy" id="69359"/>
    <lineage>
        <taxon>Bacteria</taxon>
        <taxon>Pseudomonadati</taxon>
        <taxon>Pseudomonadota</taxon>
        <taxon>Gammaproteobacteria</taxon>
        <taxon>Chromatiales</taxon>
        <taxon>Chromatiaceae</taxon>
        <taxon>Thiohalocapsa</taxon>
    </lineage>
</organism>
<feature type="repeat" description="TPR" evidence="3">
    <location>
        <begin position="770"/>
        <end position="803"/>
    </location>
</feature>
<feature type="chain" id="PRO_5046975663" description="PEP-CTERM system TPR-repeat protein PrsT" evidence="4">
    <location>
        <begin position="20"/>
        <end position="918"/>
    </location>
</feature>
<dbReference type="PANTHER" id="PTHR44227:SF3">
    <property type="entry name" value="PROTEIN O-MANNOSYL-TRANSFERASE TMTC4"/>
    <property type="match status" value="1"/>
</dbReference>
<evidence type="ECO:0008006" key="7">
    <source>
        <dbReference type="Google" id="ProtNLM"/>
    </source>
</evidence>
<keyword evidence="6" id="KW-1185">Reference proteome</keyword>
<dbReference type="Pfam" id="PF13432">
    <property type="entry name" value="TPR_16"/>
    <property type="match status" value="1"/>
</dbReference>
<feature type="signal peptide" evidence="4">
    <location>
        <begin position="1"/>
        <end position="19"/>
    </location>
</feature>
<dbReference type="Pfam" id="PF14559">
    <property type="entry name" value="TPR_19"/>
    <property type="match status" value="5"/>
</dbReference>
<dbReference type="InterPro" id="IPR052346">
    <property type="entry name" value="O-mannosyl-transferase_TMTC"/>
</dbReference>
<keyword evidence="2 3" id="KW-0802">TPR repeat</keyword>
<accession>A0ABS1CD02</accession>
<evidence type="ECO:0000256" key="3">
    <source>
        <dbReference type="PROSITE-ProRule" id="PRU00339"/>
    </source>
</evidence>